<dbReference type="GO" id="GO:0019213">
    <property type="term" value="F:deacetylase activity"/>
    <property type="evidence" value="ECO:0007669"/>
    <property type="project" value="TreeGrafter"/>
</dbReference>
<dbReference type="CDD" id="cd10803">
    <property type="entry name" value="YdjC_EF3048_like"/>
    <property type="match status" value="1"/>
</dbReference>
<comment type="caution">
    <text evidence="7">The sequence shown here is derived from an EMBL/GenBank/DDBJ whole genome shotgun (WGS) entry which is preliminary data.</text>
</comment>
<evidence type="ECO:0000256" key="1">
    <source>
        <dbReference type="ARBA" id="ARBA00001946"/>
    </source>
</evidence>
<comment type="similarity">
    <text evidence="6">Belongs to the YdjC deacetylase family.</text>
</comment>
<dbReference type="GO" id="GO:0046872">
    <property type="term" value="F:metal ion binding"/>
    <property type="evidence" value="ECO:0007669"/>
    <property type="project" value="UniProtKB-KW"/>
</dbReference>
<dbReference type="NCBIfam" id="NF002559">
    <property type="entry name" value="PRK02134.1"/>
    <property type="match status" value="1"/>
</dbReference>
<comment type="function">
    <text evidence="6">Probably catalyzes the deacetylation of acetylated carbohydrates an important step in the degradation of oligosaccharides.</text>
</comment>
<comment type="cofactor">
    <cofactor evidence="1 6">
        <name>Mg(2+)</name>
        <dbReference type="ChEBI" id="CHEBI:18420"/>
    </cofactor>
</comment>
<keyword evidence="4 6" id="KW-0460">Magnesium</keyword>
<dbReference type="Gene3D" id="3.20.20.370">
    <property type="entry name" value="Glycoside hydrolase/deacetylase"/>
    <property type="match status" value="1"/>
</dbReference>
<keyword evidence="5 6" id="KW-0119">Carbohydrate metabolism</keyword>
<dbReference type="PANTHER" id="PTHR31609">
    <property type="entry name" value="YDJC DEACETYLASE FAMILY MEMBER"/>
    <property type="match status" value="1"/>
</dbReference>
<dbReference type="AlphaFoldDB" id="A0A268P2J9"/>
<evidence type="ECO:0000256" key="4">
    <source>
        <dbReference type="ARBA" id="ARBA00022842"/>
    </source>
</evidence>
<evidence type="ECO:0000256" key="5">
    <source>
        <dbReference type="ARBA" id="ARBA00023277"/>
    </source>
</evidence>
<dbReference type="GO" id="GO:0000272">
    <property type="term" value="P:polysaccharide catabolic process"/>
    <property type="evidence" value="ECO:0007669"/>
    <property type="project" value="InterPro"/>
</dbReference>
<keyword evidence="3 6" id="KW-0378">Hydrolase</keyword>
<feature type="binding site" evidence="6">
    <location>
        <position position="60"/>
    </location>
    <ligand>
        <name>Mg(2+)</name>
        <dbReference type="ChEBI" id="CHEBI:18420"/>
    </ligand>
</feature>
<evidence type="ECO:0000313" key="7">
    <source>
        <dbReference type="EMBL" id="PAE89986.1"/>
    </source>
</evidence>
<evidence type="ECO:0000256" key="6">
    <source>
        <dbReference type="HAMAP-Rule" id="MF_01246"/>
    </source>
</evidence>
<dbReference type="RefSeq" id="WP_095326125.1">
    <property type="nucleotide sequence ID" value="NZ_NPCC01000005.1"/>
</dbReference>
<dbReference type="EC" id="3.5.1.-" evidence="6"/>
<dbReference type="InterPro" id="IPR006879">
    <property type="entry name" value="YdjC-like"/>
</dbReference>
<name>A0A268P2J9_SHOCL</name>
<dbReference type="Proteomes" id="UP000216207">
    <property type="component" value="Unassembled WGS sequence"/>
</dbReference>
<accession>A0A268P2J9</accession>
<evidence type="ECO:0000256" key="2">
    <source>
        <dbReference type="ARBA" id="ARBA00022723"/>
    </source>
</evidence>
<dbReference type="InterPro" id="IPR022948">
    <property type="entry name" value="COD_ChbG_bac"/>
</dbReference>
<dbReference type="HAMAP" id="MF_01246">
    <property type="entry name" value="COD"/>
    <property type="match status" value="1"/>
</dbReference>
<proteinExistence type="inferred from homology"/>
<reference evidence="7 8" key="1">
    <citation type="submission" date="2017-07" db="EMBL/GenBank/DDBJ databases">
        <title>Isolation and whole genome analysis of endospore-forming bacteria from heroin.</title>
        <authorList>
            <person name="Kalinowski J."/>
            <person name="Ahrens B."/>
            <person name="Al-Dilaimi A."/>
            <person name="Winkler A."/>
            <person name="Wibberg D."/>
            <person name="Schleenbecker U."/>
            <person name="Ruckert C."/>
            <person name="Wolfel R."/>
            <person name="Grass G."/>
        </authorList>
    </citation>
    <scope>NUCLEOTIDE SEQUENCE [LARGE SCALE GENOMIC DNA]</scope>
    <source>
        <strain evidence="7 8">7539</strain>
    </source>
</reference>
<comment type="subunit">
    <text evidence="6">Homodimer.</text>
</comment>
<dbReference type="PANTHER" id="PTHR31609:SF1">
    <property type="entry name" value="CARBOHYDRATE DEACETYLASE"/>
    <property type="match status" value="1"/>
</dbReference>
<evidence type="ECO:0000313" key="8">
    <source>
        <dbReference type="Proteomes" id="UP000216207"/>
    </source>
</evidence>
<sequence length="248" mass="28090">MKKLIINADDFGYSRGVNFGIVDAHRLGILTSTTLMTNMPGADHAAELADQFPDLGIGVHLVLTCGRPLLRTHKTIVDVQGNFRKLDFYKGAFTIDYDEVYAEWKTQIEAFLSYGLVPTHLDSHHHVNSFGSIPDVFLTLAKEYRLPVRNNMGEKTAAELKRKGIKTTDSFSYLIETTLKDDEALDNLFKNHDSVEVMSHPAYLDKELLASSSFTFPRVDELEFLTDEEIVTRVRSRKDIQLVTYQSI</sequence>
<dbReference type="GO" id="GO:0016811">
    <property type="term" value="F:hydrolase activity, acting on carbon-nitrogen (but not peptide) bonds, in linear amides"/>
    <property type="evidence" value="ECO:0007669"/>
    <property type="project" value="UniProtKB-UniRule"/>
</dbReference>
<dbReference type="SUPFAM" id="SSF88713">
    <property type="entry name" value="Glycoside hydrolase/deacetylase"/>
    <property type="match status" value="1"/>
</dbReference>
<dbReference type="Pfam" id="PF04794">
    <property type="entry name" value="YdjC"/>
    <property type="match status" value="1"/>
</dbReference>
<keyword evidence="2 6" id="KW-0479">Metal-binding</keyword>
<dbReference type="EMBL" id="NPCC01000005">
    <property type="protein sequence ID" value="PAE89986.1"/>
    <property type="molecule type" value="Genomic_DNA"/>
</dbReference>
<dbReference type="InterPro" id="IPR011330">
    <property type="entry name" value="Glyco_hydro/deAcase_b/a-brl"/>
</dbReference>
<evidence type="ECO:0000256" key="3">
    <source>
        <dbReference type="ARBA" id="ARBA00022801"/>
    </source>
</evidence>
<gene>
    <name evidence="7" type="ORF">CHH72_03085</name>
</gene>
<organism evidence="7 8">
    <name type="scientific">Shouchella clausii</name>
    <name type="common">Alkalihalobacillus clausii</name>
    <dbReference type="NCBI Taxonomy" id="79880"/>
    <lineage>
        <taxon>Bacteria</taxon>
        <taxon>Bacillati</taxon>
        <taxon>Bacillota</taxon>
        <taxon>Bacilli</taxon>
        <taxon>Bacillales</taxon>
        <taxon>Bacillaceae</taxon>
        <taxon>Shouchella</taxon>
    </lineage>
</organism>
<protein>
    <recommendedName>
        <fullName evidence="6">Carbohydrate deacetylase</fullName>
        <ecNumber evidence="6">3.5.1.-</ecNumber>
    </recommendedName>
</protein>
<feature type="binding site" evidence="6">
    <location>
        <position position="124"/>
    </location>
    <ligand>
        <name>Mg(2+)</name>
        <dbReference type="ChEBI" id="CHEBI:18420"/>
    </ligand>
</feature>